<dbReference type="SUPFAM" id="SSF52172">
    <property type="entry name" value="CheY-like"/>
    <property type="match status" value="1"/>
</dbReference>
<evidence type="ECO:0000256" key="1">
    <source>
        <dbReference type="PROSITE-ProRule" id="PRU00169"/>
    </source>
</evidence>
<dbReference type="Proteomes" id="UP000673447">
    <property type="component" value="Unassembled WGS sequence"/>
</dbReference>
<reference evidence="3" key="1">
    <citation type="journal article" date="2016" name="Int. J. Syst. Evol. Microbiol.">
        <title>Pseudoxanthomonas helianthi sp. nov., isolated from roots of Jerusalem artichoke (Helianthus tuberosus).</title>
        <authorList>
            <person name="Kittiwongwattana C."/>
            <person name="Thawai C."/>
        </authorList>
    </citation>
    <scope>NUCLEOTIDE SEQUENCE</scope>
    <source>
        <strain evidence="3">110414</strain>
    </source>
</reference>
<dbReference type="InterPro" id="IPR001789">
    <property type="entry name" value="Sig_transdc_resp-reg_receiver"/>
</dbReference>
<dbReference type="PROSITE" id="PS50110">
    <property type="entry name" value="RESPONSE_REGULATORY"/>
    <property type="match status" value="1"/>
</dbReference>
<proteinExistence type="predicted"/>
<keyword evidence="1" id="KW-0597">Phosphoprotein</keyword>
<dbReference type="AlphaFoldDB" id="A0A940WZA4"/>
<dbReference type="EMBL" id="JAGKTC010000001">
    <property type="protein sequence ID" value="MBP3983390.1"/>
    <property type="molecule type" value="Genomic_DNA"/>
</dbReference>
<evidence type="ECO:0000259" key="2">
    <source>
        <dbReference type="PROSITE" id="PS50110"/>
    </source>
</evidence>
<gene>
    <name evidence="3" type="ORF">J5837_03050</name>
</gene>
<dbReference type="RefSeq" id="WP_210535243.1">
    <property type="nucleotide sequence ID" value="NZ_JAGKTC010000001.1"/>
</dbReference>
<name>A0A940WZA4_9GAMM</name>
<feature type="domain" description="Response regulatory" evidence="2">
    <location>
        <begin position="9"/>
        <end position="120"/>
    </location>
</feature>
<dbReference type="InterPro" id="IPR011006">
    <property type="entry name" value="CheY-like_superfamily"/>
</dbReference>
<feature type="modified residue" description="4-aspartylphosphate" evidence="1">
    <location>
        <position position="60"/>
    </location>
</feature>
<organism evidence="3 4">
    <name type="scientific">Pseudoxanthomonas helianthi</name>
    <dbReference type="NCBI Taxonomy" id="1453541"/>
    <lineage>
        <taxon>Bacteria</taxon>
        <taxon>Pseudomonadati</taxon>
        <taxon>Pseudomonadota</taxon>
        <taxon>Gammaproteobacteria</taxon>
        <taxon>Lysobacterales</taxon>
        <taxon>Lysobacteraceae</taxon>
        <taxon>Pseudoxanthomonas</taxon>
    </lineage>
</organism>
<accession>A0A940WZA4</accession>
<evidence type="ECO:0000313" key="4">
    <source>
        <dbReference type="Proteomes" id="UP000673447"/>
    </source>
</evidence>
<reference evidence="3" key="2">
    <citation type="submission" date="2021-03" db="EMBL/GenBank/DDBJ databases">
        <authorList>
            <person name="Cao W."/>
        </authorList>
    </citation>
    <scope>NUCLEOTIDE SEQUENCE</scope>
    <source>
        <strain evidence="3">110414</strain>
    </source>
</reference>
<comment type="caution">
    <text evidence="3">The sequence shown here is derived from an EMBL/GenBank/DDBJ whole genome shotgun (WGS) entry which is preliminary data.</text>
</comment>
<dbReference type="SMART" id="SM00448">
    <property type="entry name" value="REC"/>
    <property type="match status" value="1"/>
</dbReference>
<dbReference type="GO" id="GO:0000160">
    <property type="term" value="P:phosphorelay signal transduction system"/>
    <property type="evidence" value="ECO:0007669"/>
    <property type="project" value="InterPro"/>
</dbReference>
<protein>
    <submittedName>
        <fullName evidence="3">Response regulator</fullName>
    </submittedName>
</protein>
<keyword evidence="4" id="KW-1185">Reference proteome</keyword>
<sequence>MTLPLAGRRILVAEDEYLLAQALADALQDAGASVAGPVGGVNDALRSLAGPPLPDAAILDMNLGGESVYPVADRLLEQGIPFVFTSGYDRDMAPSRYAHAPHCTKPILADEVIAAVAGLLAQG</sequence>
<evidence type="ECO:0000313" key="3">
    <source>
        <dbReference type="EMBL" id="MBP3983390.1"/>
    </source>
</evidence>
<dbReference type="Gene3D" id="3.40.50.2300">
    <property type="match status" value="1"/>
</dbReference>